<feature type="domain" description="Xaa-Pro dipeptidyl-peptidase C-terminal" evidence="3">
    <location>
        <begin position="306"/>
        <end position="568"/>
    </location>
</feature>
<dbReference type="InterPro" id="IPR050585">
    <property type="entry name" value="Xaa-Pro_dipeptidyl-ppase/CocE"/>
</dbReference>
<dbReference type="NCBIfam" id="TIGR00976">
    <property type="entry name" value="CocE_NonD"/>
    <property type="match status" value="1"/>
</dbReference>
<organism evidence="4 5">
    <name type="scientific">Micromonospora qiuiae</name>
    <dbReference type="NCBI Taxonomy" id="502268"/>
    <lineage>
        <taxon>Bacteria</taxon>
        <taxon>Bacillati</taxon>
        <taxon>Actinomycetota</taxon>
        <taxon>Actinomycetes</taxon>
        <taxon>Micromonosporales</taxon>
        <taxon>Micromonosporaceae</taxon>
        <taxon>Micromonospora</taxon>
    </lineage>
</organism>
<dbReference type="Gene3D" id="3.40.50.1820">
    <property type="entry name" value="alpha/beta hydrolase"/>
    <property type="match status" value="1"/>
</dbReference>
<evidence type="ECO:0000256" key="1">
    <source>
        <dbReference type="ARBA" id="ARBA00022801"/>
    </source>
</evidence>
<feature type="compositionally biased region" description="Low complexity" evidence="2">
    <location>
        <begin position="319"/>
        <end position="333"/>
    </location>
</feature>
<dbReference type="PANTHER" id="PTHR43056">
    <property type="entry name" value="PEPTIDASE S9 PROLYL OLIGOPEPTIDASE"/>
    <property type="match status" value="1"/>
</dbReference>
<dbReference type="InterPro" id="IPR008979">
    <property type="entry name" value="Galactose-bd-like_sf"/>
</dbReference>
<dbReference type="InterPro" id="IPR013736">
    <property type="entry name" value="Xaa-Pro_dipept_C"/>
</dbReference>
<dbReference type="Pfam" id="PF02129">
    <property type="entry name" value="Peptidase_S15"/>
    <property type="match status" value="1"/>
</dbReference>
<reference evidence="4 5" key="1">
    <citation type="submission" date="2021-01" db="EMBL/GenBank/DDBJ databases">
        <title>Whole genome shotgun sequence of Verrucosispora qiuiae NBRC 106684.</title>
        <authorList>
            <person name="Komaki H."/>
            <person name="Tamura T."/>
        </authorList>
    </citation>
    <scope>NUCLEOTIDE SEQUENCE [LARGE SCALE GENOMIC DNA]</scope>
    <source>
        <strain evidence="4 5">NBRC 106684</strain>
    </source>
</reference>
<comment type="caution">
    <text evidence="4">The sequence shown here is derived from an EMBL/GenBank/DDBJ whole genome shotgun (WGS) entry which is preliminary data.</text>
</comment>
<evidence type="ECO:0000313" key="4">
    <source>
        <dbReference type="EMBL" id="GIJ27633.1"/>
    </source>
</evidence>
<dbReference type="InterPro" id="IPR000383">
    <property type="entry name" value="Xaa-Pro-like_dom"/>
</dbReference>
<gene>
    <name evidence="4" type="ORF">Vqi01_27950</name>
</gene>
<dbReference type="Pfam" id="PF08530">
    <property type="entry name" value="PepX_C"/>
    <property type="match status" value="1"/>
</dbReference>
<proteinExistence type="predicted"/>
<dbReference type="Gene3D" id="1.10.3020.10">
    <property type="entry name" value="alpha-amino acid ester hydrolase ( Helical cap domain)"/>
    <property type="match status" value="1"/>
</dbReference>
<dbReference type="SUPFAM" id="SSF49785">
    <property type="entry name" value="Galactose-binding domain-like"/>
    <property type="match status" value="1"/>
</dbReference>
<keyword evidence="5" id="KW-1185">Reference proteome</keyword>
<dbReference type="RefSeq" id="WP_204035198.1">
    <property type="nucleotide sequence ID" value="NZ_BOPC01000035.1"/>
</dbReference>
<evidence type="ECO:0000259" key="3">
    <source>
        <dbReference type="SMART" id="SM00939"/>
    </source>
</evidence>
<feature type="region of interest" description="Disordered" evidence="2">
    <location>
        <begin position="319"/>
        <end position="347"/>
    </location>
</feature>
<dbReference type="InterPro" id="IPR029058">
    <property type="entry name" value="AB_hydrolase_fold"/>
</dbReference>
<evidence type="ECO:0000313" key="5">
    <source>
        <dbReference type="Proteomes" id="UP000653076"/>
    </source>
</evidence>
<dbReference type="Gene3D" id="2.60.120.260">
    <property type="entry name" value="Galactose-binding domain-like"/>
    <property type="match status" value="1"/>
</dbReference>
<accession>A0ABQ4JC09</accession>
<evidence type="ECO:0000256" key="2">
    <source>
        <dbReference type="SAM" id="MobiDB-lite"/>
    </source>
</evidence>
<protein>
    <submittedName>
        <fullName evidence="4">Peptidase S15</fullName>
    </submittedName>
</protein>
<name>A0ABQ4JC09_9ACTN</name>
<dbReference type="EMBL" id="BOPC01000035">
    <property type="protein sequence ID" value="GIJ27633.1"/>
    <property type="molecule type" value="Genomic_DNA"/>
</dbReference>
<dbReference type="InterPro" id="IPR005674">
    <property type="entry name" value="CocE/Ser_esterase"/>
</dbReference>
<dbReference type="SMART" id="SM00939">
    <property type="entry name" value="PepX_C"/>
    <property type="match status" value="1"/>
</dbReference>
<dbReference type="PANTHER" id="PTHR43056:SF10">
    <property type="entry name" value="COCE_NOND FAMILY, PUTATIVE (AFU_ORTHOLOGUE AFUA_7G00600)-RELATED"/>
    <property type="match status" value="1"/>
</dbReference>
<keyword evidence="1" id="KW-0378">Hydrolase</keyword>
<dbReference type="Proteomes" id="UP000653076">
    <property type="component" value="Unassembled WGS sequence"/>
</dbReference>
<dbReference type="SUPFAM" id="SSF53474">
    <property type="entry name" value="alpha/beta-Hydrolases"/>
    <property type="match status" value="1"/>
</dbReference>
<sequence>MLDRLASRLAAAALRLPPARTRRIAVTRDLAVRVRDGVILRADHYAPDLAGAPTVLIRTPYGRGGPMRLLCRLAAEQGFHVIIQSCRGTGGSGGLFDPFVRERDDGLDTLDWLRRQRWWCGAFGMFGASYQGFVQWALAADAGEELRAMVAVVTASATRDSTYAGESFALDTVLTWTELLQAQTVPWLARQWELKRGQPRLVAALSHLPLIEADRVATGVTVPFFQEWLRHHTPQSDYWRRRVFDDRLHLVRAPVAMVSGWHDIFLPAQLRDYAALRATGARPRLTVGPWTHGSPGLFVAALREGLRWLDAHLGGADATGAAARDTSGGDARAAGGGTQDGVRTGSVRDAPVRVHVGGTGGGWRDLPDWPPPAREVRWYLHPGRALRTAVAVPSSPDGFWYDPADPTPSLGGPLLVAQRAGPVDNRPVEARPDVLTWTSAPLTSAMEVIGPVRAEIHLRSELPYLDVFVRLCDVDRRGRSWNVCDGLVRLDPLHATTDGAGVVTAAVELWPTAHRFAPGHRLRLQVSGGAHPRYARNPGTGEPLGAAVRLRAGYREILHDPDHPSAVVLPLVGPATPPRSG</sequence>